<reference evidence="3 4" key="1">
    <citation type="submission" date="2024-04" db="EMBL/GenBank/DDBJ databases">
        <title>Phyllosticta paracitricarpa is synonymous to the EU quarantine fungus P. citricarpa based on phylogenomic analyses.</title>
        <authorList>
            <consortium name="Lawrence Berkeley National Laboratory"/>
            <person name="Van ingen-buijs V.A."/>
            <person name="Van westerhoven A.C."/>
            <person name="Haridas S."/>
            <person name="Skiadas P."/>
            <person name="Martin F."/>
            <person name="Groenewald J.Z."/>
            <person name="Crous P.W."/>
            <person name="Seidl M.F."/>
        </authorList>
    </citation>
    <scope>NUCLEOTIDE SEQUENCE [LARGE SCALE GENOMIC DNA]</scope>
    <source>
        <strain evidence="3 4">CPC 17464</strain>
    </source>
</reference>
<dbReference type="PANTHER" id="PTHR33112">
    <property type="entry name" value="DOMAIN PROTEIN, PUTATIVE-RELATED"/>
    <property type="match status" value="1"/>
</dbReference>
<keyword evidence="4" id="KW-1185">Reference proteome</keyword>
<feature type="compositionally biased region" description="Basic and acidic residues" evidence="1">
    <location>
        <begin position="72"/>
        <end position="85"/>
    </location>
</feature>
<dbReference type="EMBL" id="JBBPEH010000003">
    <property type="protein sequence ID" value="KAK7540991.1"/>
    <property type="molecule type" value="Genomic_DNA"/>
</dbReference>
<evidence type="ECO:0000313" key="3">
    <source>
        <dbReference type="EMBL" id="KAK7540991.1"/>
    </source>
</evidence>
<feature type="region of interest" description="Disordered" evidence="1">
    <location>
        <begin position="72"/>
        <end position="92"/>
    </location>
</feature>
<dbReference type="RefSeq" id="XP_066657922.1">
    <property type="nucleotide sequence ID" value="XM_066799525.1"/>
</dbReference>
<sequence>MASVADMSLLCDACRSISLTALTTSIIDESTPEGEKAHPGIILTTDYHTLPLSAQTCEFCALVQDAFSRAESRRREYPDPDHADPDGLVSPADAIRLSGPGPSGPVYVQLRSVMHAHDSDDRHWRYGKGLVTSVHTAGGVLTGRIRLSAHPDSPAFCSRQLLCTPPLPSSDCPEAFVLVQDWLQSCILEHPRCRETLSNTRMGKLAPFLPLRVIDVAPFPASASVRIVELKNKRERYACLSHCWGHPENHPLTTTKALLPQHRREISWESLPKTFQHATTVVRQLGLRYLWIDSLCIIQDDPRDWEQESQKMGDIYEKATLTIGASHAADSTEGFFWERPTPKPPVTLPYYDAAGVQQGHMYASLLPDDYRTISPEFGPLSERAWATQEWLLSRRMLFYTRECMVWSCRTVTLRETRDTFHDTARNTRWKVVVEKYSARKLTRPEDRLIALQGFTNALQRKNRAKCVLGVWDDALADQLLWFSTQSAERAKSPLVLPTWTWASTIHGVRFQRTSGARRMFRCARIVGAQDETTGDVKKHKCHVEVTGLIKPLPQLRSLPHMSPSERAELNSSDPSFFEVLEDLEQDLASNDTGQLGAWKLTWLVSDGANQPFGWATLDEGCIPKGQVYCLAMLGLKAQEPGTLKAEFRRHWVLLVVRNEKASSGDGFVRVGVGKIIARAWFGDTKMSKVRVS</sequence>
<gene>
    <name evidence="3" type="ORF">J3D65DRAFT_617112</name>
</gene>
<dbReference type="InterPro" id="IPR010730">
    <property type="entry name" value="HET"/>
</dbReference>
<evidence type="ECO:0000313" key="4">
    <source>
        <dbReference type="Proteomes" id="UP001360953"/>
    </source>
</evidence>
<dbReference type="Pfam" id="PF06985">
    <property type="entry name" value="HET"/>
    <property type="match status" value="1"/>
</dbReference>
<dbReference type="Proteomes" id="UP001360953">
    <property type="component" value="Unassembled WGS sequence"/>
</dbReference>
<protein>
    <submittedName>
        <fullName evidence="3">Heterokaryon incompatibility protein-domain-containing protein</fullName>
    </submittedName>
</protein>
<evidence type="ECO:0000259" key="2">
    <source>
        <dbReference type="Pfam" id="PF06985"/>
    </source>
</evidence>
<evidence type="ECO:0000256" key="1">
    <source>
        <dbReference type="SAM" id="MobiDB-lite"/>
    </source>
</evidence>
<name>A0ABR1M4F0_9PEZI</name>
<feature type="domain" description="Heterokaryon incompatibility" evidence="2">
    <location>
        <begin position="237"/>
        <end position="389"/>
    </location>
</feature>
<comment type="caution">
    <text evidence="3">The sequence shown here is derived from an EMBL/GenBank/DDBJ whole genome shotgun (WGS) entry which is preliminary data.</text>
</comment>
<proteinExistence type="predicted"/>
<accession>A0ABR1M4F0</accession>
<organism evidence="3 4">
    <name type="scientific">Phyllosticta citribraziliensis</name>
    <dbReference type="NCBI Taxonomy" id="989973"/>
    <lineage>
        <taxon>Eukaryota</taxon>
        <taxon>Fungi</taxon>
        <taxon>Dikarya</taxon>
        <taxon>Ascomycota</taxon>
        <taxon>Pezizomycotina</taxon>
        <taxon>Dothideomycetes</taxon>
        <taxon>Dothideomycetes incertae sedis</taxon>
        <taxon>Botryosphaeriales</taxon>
        <taxon>Phyllostictaceae</taxon>
        <taxon>Phyllosticta</taxon>
    </lineage>
</organism>
<dbReference type="PANTHER" id="PTHR33112:SF16">
    <property type="entry name" value="HETEROKARYON INCOMPATIBILITY DOMAIN-CONTAINING PROTEIN"/>
    <property type="match status" value="1"/>
</dbReference>
<dbReference type="GeneID" id="92032431"/>